<reference evidence="5" key="1">
    <citation type="journal article" date="2020" name="Stud. Mycol.">
        <title>101 Dothideomycetes genomes: a test case for predicting lifestyles and emergence of pathogens.</title>
        <authorList>
            <person name="Haridas S."/>
            <person name="Albert R."/>
            <person name="Binder M."/>
            <person name="Bloem J."/>
            <person name="Labutti K."/>
            <person name="Salamov A."/>
            <person name="Andreopoulos B."/>
            <person name="Baker S."/>
            <person name="Barry K."/>
            <person name="Bills G."/>
            <person name="Bluhm B."/>
            <person name="Cannon C."/>
            <person name="Castanera R."/>
            <person name="Culley D."/>
            <person name="Daum C."/>
            <person name="Ezra D."/>
            <person name="Gonzalez J."/>
            <person name="Henrissat B."/>
            <person name="Kuo A."/>
            <person name="Liang C."/>
            <person name="Lipzen A."/>
            <person name="Lutzoni F."/>
            <person name="Magnuson J."/>
            <person name="Mondo S."/>
            <person name="Nolan M."/>
            <person name="Ohm R."/>
            <person name="Pangilinan J."/>
            <person name="Park H.-J."/>
            <person name="Ramirez L."/>
            <person name="Alfaro M."/>
            <person name="Sun H."/>
            <person name="Tritt A."/>
            <person name="Yoshinaga Y."/>
            <person name="Zwiers L.-H."/>
            <person name="Turgeon B."/>
            <person name="Goodwin S."/>
            <person name="Spatafora J."/>
            <person name="Crous P."/>
            <person name="Grigoriev I."/>
        </authorList>
    </citation>
    <scope>NUCLEOTIDE SEQUENCE</scope>
    <source>
        <strain evidence="5">CBS 130266</strain>
    </source>
</reference>
<dbReference type="Pfam" id="PF13622">
    <property type="entry name" value="4HBT_3"/>
    <property type="match status" value="1"/>
</dbReference>
<gene>
    <name evidence="5" type="ORF">EJ08DRAFT_647774</name>
</gene>
<protein>
    <submittedName>
        <fullName evidence="5">Acyl-CoA thioesterase II</fullName>
    </submittedName>
</protein>
<dbReference type="InterPro" id="IPR049450">
    <property type="entry name" value="ACOT8-like_C"/>
</dbReference>
<accession>A0A9P4NXJ8</accession>
<feature type="domain" description="Acyl-CoA thioesterase-like N-terminal HotDog" evidence="3">
    <location>
        <begin position="27"/>
        <end position="116"/>
    </location>
</feature>
<dbReference type="Pfam" id="PF20789">
    <property type="entry name" value="4HBT_3C"/>
    <property type="match status" value="1"/>
</dbReference>
<evidence type="ECO:0000256" key="1">
    <source>
        <dbReference type="ARBA" id="ARBA00006538"/>
    </source>
</evidence>
<dbReference type="GO" id="GO:0006637">
    <property type="term" value="P:acyl-CoA metabolic process"/>
    <property type="evidence" value="ECO:0007669"/>
    <property type="project" value="InterPro"/>
</dbReference>
<dbReference type="InterPro" id="IPR003703">
    <property type="entry name" value="Acyl_CoA_thio"/>
</dbReference>
<dbReference type="InterPro" id="IPR029069">
    <property type="entry name" value="HotDog_dom_sf"/>
</dbReference>
<sequence>MAFAQNLKEQVGVEQVSEDCFVSLKNPDKMGNTADIAYGGCTLASAVNAAYQTVPPGFHCFSVMGNYLGPAFSHSKLFCKIRRIRDTRSFQSRQVEVSQKQKDGTQRLCMIMFAEFQNQEPASLMRYSVPPSQEWPTWQDCPTRSEYAAQLVKDGKVPQKMVDINGKVFGLMSRLWDGRVCPNSIMTQNLYGMAKDLPTTQDHLPLTSKISGEWAKAKAQLTTEGEQIASLAFYMDGAISFMPLSFSHKFLQDAGACSSLDFALRIFTNKLDINQWHIKEMKTIVGAEGRTYGEARLWDEKGSMVASMTQQCILRTPTAKAGKAAL</sequence>
<organism evidence="5 6">
    <name type="scientific">Tothia fuscella</name>
    <dbReference type="NCBI Taxonomy" id="1048955"/>
    <lineage>
        <taxon>Eukaryota</taxon>
        <taxon>Fungi</taxon>
        <taxon>Dikarya</taxon>
        <taxon>Ascomycota</taxon>
        <taxon>Pezizomycotina</taxon>
        <taxon>Dothideomycetes</taxon>
        <taxon>Pleosporomycetidae</taxon>
        <taxon>Venturiales</taxon>
        <taxon>Cylindrosympodiaceae</taxon>
        <taxon>Tothia</taxon>
    </lineage>
</organism>
<name>A0A9P4NXJ8_9PEZI</name>
<dbReference type="InterPro" id="IPR042171">
    <property type="entry name" value="Acyl-CoA_hotdog"/>
</dbReference>
<comment type="similarity">
    <text evidence="1">Belongs to the C/M/P thioester hydrolase family.</text>
</comment>
<dbReference type="OrthoDB" id="68328at2759"/>
<evidence type="ECO:0000259" key="4">
    <source>
        <dbReference type="Pfam" id="PF20789"/>
    </source>
</evidence>
<proteinExistence type="inferred from homology"/>
<dbReference type="CDD" id="cd03444">
    <property type="entry name" value="Thioesterase_II_repeat1"/>
    <property type="match status" value="1"/>
</dbReference>
<dbReference type="AlphaFoldDB" id="A0A9P4NXJ8"/>
<dbReference type="CDD" id="cd03445">
    <property type="entry name" value="Thioesterase_II_repeat2"/>
    <property type="match status" value="1"/>
</dbReference>
<dbReference type="Gene3D" id="2.40.160.210">
    <property type="entry name" value="Acyl-CoA thioesterase, double hotdog domain"/>
    <property type="match status" value="1"/>
</dbReference>
<keyword evidence="6" id="KW-1185">Reference proteome</keyword>
<dbReference type="GO" id="GO:0005782">
    <property type="term" value="C:peroxisomal matrix"/>
    <property type="evidence" value="ECO:0007669"/>
    <property type="project" value="UniProtKB-SubCell"/>
</dbReference>
<evidence type="ECO:0000313" key="6">
    <source>
        <dbReference type="Proteomes" id="UP000800235"/>
    </source>
</evidence>
<dbReference type="EMBL" id="MU007023">
    <property type="protein sequence ID" value="KAF2433034.1"/>
    <property type="molecule type" value="Genomic_DNA"/>
</dbReference>
<feature type="domain" description="Acyl-CoA thioesterase-like C-terminal" evidence="4">
    <location>
        <begin position="206"/>
        <end position="313"/>
    </location>
</feature>
<keyword evidence="2" id="KW-0378">Hydrolase</keyword>
<comment type="caution">
    <text evidence="5">The sequence shown here is derived from an EMBL/GenBank/DDBJ whole genome shotgun (WGS) entry which is preliminary data.</text>
</comment>
<dbReference type="GO" id="GO:0047617">
    <property type="term" value="F:fatty acyl-CoA hydrolase activity"/>
    <property type="evidence" value="ECO:0007669"/>
    <property type="project" value="InterPro"/>
</dbReference>
<dbReference type="InterPro" id="IPR049449">
    <property type="entry name" value="TesB_ACOT8-like_N"/>
</dbReference>
<evidence type="ECO:0000259" key="3">
    <source>
        <dbReference type="Pfam" id="PF13622"/>
    </source>
</evidence>
<dbReference type="GO" id="GO:0009062">
    <property type="term" value="P:fatty acid catabolic process"/>
    <property type="evidence" value="ECO:0007669"/>
    <property type="project" value="TreeGrafter"/>
</dbReference>
<dbReference type="SUPFAM" id="SSF54637">
    <property type="entry name" value="Thioesterase/thiol ester dehydrase-isomerase"/>
    <property type="match status" value="2"/>
</dbReference>
<dbReference type="PANTHER" id="PTHR11066:SF35">
    <property type="entry name" value="ACYL-COA THIOESTERASE II"/>
    <property type="match status" value="1"/>
</dbReference>
<evidence type="ECO:0000256" key="2">
    <source>
        <dbReference type="ARBA" id="ARBA00022801"/>
    </source>
</evidence>
<dbReference type="Proteomes" id="UP000800235">
    <property type="component" value="Unassembled WGS sequence"/>
</dbReference>
<dbReference type="PANTHER" id="PTHR11066">
    <property type="entry name" value="ACYL-COA THIOESTERASE"/>
    <property type="match status" value="1"/>
</dbReference>
<evidence type="ECO:0000313" key="5">
    <source>
        <dbReference type="EMBL" id="KAF2433034.1"/>
    </source>
</evidence>